<dbReference type="Proteomes" id="UP000759537">
    <property type="component" value="Unassembled WGS sequence"/>
</dbReference>
<proteinExistence type="predicted"/>
<evidence type="ECO:0000313" key="3">
    <source>
        <dbReference type="Proteomes" id="UP000759537"/>
    </source>
</evidence>
<reference evidence="2" key="1">
    <citation type="submission" date="2019-10" db="EMBL/GenBank/DDBJ databases">
        <authorList>
            <consortium name="DOE Joint Genome Institute"/>
            <person name="Kuo A."/>
            <person name="Miyauchi S."/>
            <person name="Kiss E."/>
            <person name="Drula E."/>
            <person name="Kohler A."/>
            <person name="Sanchez-Garcia M."/>
            <person name="Andreopoulos B."/>
            <person name="Barry K.W."/>
            <person name="Bonito G."/>
            <person name="Buee M."/>
            <person name="Carver A."/>
            <person name="Chen C."/>
            <person name="Cichocki N."/>
            <person name="Clum A."/>
            <person name="Culley D."/>
            <person name="Crous P.W."/>
            <person name="Fauchery L."/>
            <person name="Girlanda M."/>
            <person name="Hayes R."/>
            <person name="Keri Z."/>
            <person name="LaButti K."/>
            <person name="Lipzen A."/>
            <person name="Lombard V."/>
            <person name="Magnuson J."/>
            <person name="Maillard F."/>
            <person name="Morin E."/>
            <person name="Murat C."/>
            <person name="Nolan M."/>
            <person name="Ohm R."/>
            <person name="Pangilinan J."/>
            <person name="Pereira M."/>
            <person name="Perotto S."/>
            <person name="Peter M."/>
            <person name="Riley R."/>
            <person name="Sitrit Y."/>
            <person name="Stielow B."/>
            <person name="Szollosi G."/>
            <person name="Zifcakova L."/>
            <person name="Stursova M."/>
            <person name="Spatafora J.W."/>
            <person name="Tedersoo L."/>
            <person name="Vaario L.-M."/>
            <person name="Yamada A."/>
            <person name="Yan M."/>
            <person name="Wang P."/>
            <person name="Xu J."/>
            <person name="Bruns T."/>
            <person name="Baldrian P."/>
            <person name="Vilgalys R."/>
            <person name="Henrissat B."/>
            <person name="Grigoriev I.V."/>
            <person name="Hibbett D."/>
            <person name="Nagy L.G."/>
            <person name="Martin F.M."/>
        </authorList>
    </citation>
    <scope>NUCLEOTIDE SEQUENCE</scope>
    <source>
        <strain evidence="2">Prilba</strain>
    </source>
</reference>
<evidence type="ECO:0000313" key="2">
    <source>
        <dbReference type="EMBL" id="KAF8486144.1"/>
    </source>
</evidence>
<dbReference type="OrthoDB" id="3259746at2759"/>
<organism evidence="2 3">
    <name type="scientific">Russula ochroleuca</name>
    <dbReference type="NCBI Taxonomy" id="152965"/>
    <lineage>
        <taxon>Eukaryota</taxon>
        <taxon>Fungi</taxon>
        <taxon>Dikarya</taxon>
        <taxon>Basidiomycota</taxon>
        <taxon>Agaricomycotina</taxon>
        <taxon>Agaricomycetes</taxon>
        <taxon>Russulales</taxon>
        <taxon>Russulaceae</taxon>
        <taxon>Russula</taxon>
    </lineage>
</organism>
<name>A0A9P5N4I8_9AGAM</name>
<protein>
    <submittedName>
        <fullName evidence="2">Uncharacterized protein</fullName>
    </submittedName>
</protein>
<keyword evidence="1" id="KW-0812">Transmembrane</keyword>
<feature type="transmembrane region" description="Helical" evidence="1">
    <location>
        <begin position="31"/>
        <end position="58"/>
    </location>
</feature>
<evidence type="ECO:0000256" key="1">
    <source>
        <dbReference type="SAM" id="Phobius"/>
    </source>
</evidence>
<dbReference type="AlphaFoldDB" id="A0A9P5N4I8"/>
<accession>A0A9P5N4I8</accession>
<dbReference type="EMBL" id="WHVB01000002">
    <property type="protein sequence ID" value="KAF8486144.1"/>
    <property type="molecule type" value="Genomic_DNA"/>
</dbReference>
<feature type="transmembrane region" description="Helical" evidence="1">
    <location>
        <begin position="198"/>
        <end position="217"/>
    </location>
</feature>
<reference evidence="2" key="2">
    <citation type="journal article" date="2020" name="Nat. Commun.">
        <title>Large-scale genome sequencing of mycorrhizal fungi provides insights into the early evolution of symbiotic traits.</title>
        <authorList>
            <person name="Miyauchi S."/>
            <person name="Kiss E."/>
            <person name="Kuo A."/>
            <person name="Drula E."/>
            <person name="Kohler A."/>
            <person name="Sanchez-Garcia M."/>
            <person name="Morin E."/>
            <person name="Andreopoulos B."/>
            <person name="Barry K.W."/>
            <person name="Bonito G."/>
            <person name="Buee M."/>
            <person name="Carver A."/>
            <person name="Chen C."/>
            <person name="Cichocki N."/>
            <person name="Clum A."/>
            <person name="Culley D."/>
            <person name="Crous P.W."/>
            <person name="Fauchery L."/>
            <person name="Girlanda M."/>
            <person name="Hayes R.D."/>
            <person name="Keri Z."/>
            <person name="LaButti K."/>
            <person name="Lipzen A."/>
            <person name="Lombard V."/>
            <person name="Magnuson J."/>
            <person name="Maillard F."/>
            <person name="Murat C."/>
            <person name="Nolan M."/>
            <person name="Ohm R.A."/>
            <person name="Pangilinan J."/>
            <person name="Pereira M.F."/>
            <person name="Perotto S."/>
            <person name="Peter M."/>
            <person name="Pfister S."/>
            <person name="Riley R."/>
            <person name="Sitrit Y."/>
            <person name="Stielow J.B."/>
            <person name="Szollosi G."/>
            <person name="Zifcakova L."/>
            <person name="Stursova M."/>
            <person name="Spatafora J.W."/>
            <person name="Tedersoo L."/>
            <person name="Vaario L.M."/>
            <person name="Yamada A."/>
            <person name="Yan M."/>
            <person name="Wang P."/>
            <person name="Xu J."/>
            <person name="Bruns T."/>
            <person name="Baldrian P."/>
            <person name="Vilgalys R."/>
            <person name="Dunand C."/>
            <person name="Henrissat B."/>
            <person name="Grigoriev I.V."/>
            <person name="Hibbett D."/>
            <person name="Nagy L.G."/>
            <person name="Martin F.M."/>
        </authorList>
    </citation>
    <scope>NUCLEOTIDE SEQUENCE</scope>
    <source>
        <strain evidence="2">Prilba</strain>
    </source>
</reference>
<keyword evidence="1" id="KW-1133">Transmembrane helix</keyword>
<sequence length="219" mass="23787">MAVEWQIEGCLDRRHFRGLRHDDRGRHQRSLLLLFYSGFLGTLSMFIPFFSTALLILFSSPIVRAGFSVQTPTFTQCAPVTLSWDNTTGPYDILIANQSNQCGYAVADPGQFTNNSATWIVALPANWTVQITVEDSLSDDAWSQPIVVQPSGNVSCLPANLAALPNAHAVPSSTHSATGRASSRPLKNGDVSAPFTHQMPLCAVLLSTIGVITYTFFAL</sequence>
<gene>
    <name evidence="2" type="ORF">DFH94DRAFT_170756</name>
</gene>
<keyword evidence="3" id="KW-1185">Reference proteome</keyword>
<comment type="caution">
    <text evidence="2">The sequence shown here is derived from an EMBL/GenBank/DDBJ whole genome shotgun (WGS) entry which is preliminary data.</text>
</comment>
<keyword evidence="1" id="KW-0472">Membrane</keyword>